<dbReference type="InterPro" id="IPR001638">
    <property type="entry name" value="Solute-binding_3/MltF_N"/>
</dbReference>
<dbReference type="RefSeq" id="WP_095489520.1">
    <property type="nucleotide sequence ID" value="NZ_CP088151.1"/>
</dbReference>
<feature type="transmembrane region" description="Helical" evidence="10">
    <location>
        <begin position="147"/>
        <end position="168"/>
    </location>
</feature>
<keyword evidence="15" id="KW-1185">Reference proteome</keyword>
<keyword evidence="9" id="KW-0407">Ion channel</keyword>
<evidence type="ECO:0000313" key="14">
    <source>
        <dbReference type="EMBL" id="PAP97680.1"/>
    </source>
</evidence>
<keyword evidence="11" id="KW-0732">Signal</keyword>
<evidence type="ECO:0000256" key="6">
    <source>
        <dbReference type="ARBA" id="ARBA00023136"/>
    </source>
</evidence>
<dbReference type="GO" id="GO:0015276">
    <property type="term" value="F:ligand-gated monoatomic ion channel activity"/>
    <property type="evidence" value="ECO:0007669"/>
    <property type="project" value="InterPro"/>
</dbReference>
<dbReference type="SMART" id="SM00079">
    <property type="entry name" value="PBPe"/>
    <property type="match status" value="1"/>
</dbReference>
<gene>
    <name evidence="14" type="ORF">CIT25_34280</name>
</gene>
<evidence type="ECO:0000256" key="8">
    <source>
        <dbReference type="ARBA" id="ARBA00023180"/>
    </source>
</evidence>
<evidence type="ECO:0000256" key="7">
    <source>
        <dbReference type="ARBA" id="ARBA00023170"/>
    </source>
</evidence>
<comment type="subcellular location">
    <subcellularLocation>
        <location evidence="1">Membrane</location>
        <topology evidence="1">Multi-pass membrane protein</topology>
    </subcellularLocation>
</comment>
<evidence type="ECO:0008006" key="16">
    <source>
        <dbReference type="Google" id="ProtNLM"/>
    </source>
</evidence>
<feature type="domain" description="Solute-binding protein family 3/N-terminal" evidence="12">
    <location>
        <begin position="35"/>
        <end position="366"/>
    </location>
</feature>
<dbReference type="InterPro" id="IPR015683">
    <property type="entry name" value="Ionotropic_Glu_rcpt"/>
</dbReference>
<dbReference type="Pfam" id="PF00497">
    <property type="entry name" value="SBP_bac_3"/>
    <property type="match status" value="1"/>
</dbReference>
<evidence type="ECO:0000256" key="10">
    <source>
        <dbReference type="SAM" id="Phobius"/>
    </source>
</evidence>
<feature type="transmembrane region" description="Helical" evidence="10">
    <location>
        <begin position="213"/>
        <end position="234"/>
    </location>
</feature>
<name>A0AB36QZL1_9HYPH</name>
<evidence type="ECO:0000256" key="2">
    <source>
        <dbReference type="ARBA" id="ARBA00022448"/>
    </source>
</evidence>
<keyword evidence="8" id="KW-0325">Glycoprotein</keyword>
<dbReference type="SMART" id="SM00062">
    <property type="entry name" value="PBPb"/>
    <property type="match status" value="1"/>
</dbReference>
<evidence type="ECO:0000256" key="9">
    <source>
        <dbReference type="ARBA" id="ARBA00023303"/>
    </source>
</evidence>
<reference evidence="15" key="1">
    <citation type="submission" date="2017-08" db="EMBL/GenBank/DDBJ databases">
        <title>Mesorhizobium wenxinae sp. nov., a novel rhizobial species isolated from root nodules of chickpea (Cicer arietinum L.).</title>
        <authorList>
            <person name="Zhang J."/>
        </authorList>
    </citation>
    <scope>NUCLEOTIDE SEQUENCE [LARGE SCALE GENOMIC DNA]</scope>
    <source>
        <strain evidence="15">USDA 3392</strain>
    </source>
</reference>
<evidence type="ECO:0000256" key="3">
    <source>
        <dbReference type="ARBA" id="ARBA00022692"/>
    </source>
</evidence>
<keyword evidence="6 10" id="KW-0472">Membrane</keyword>
<protein>
    <recommendedName>
        <fullName evidence="16">Amino acid ABC transporter substrate-binding protein</fullName>
    </recommendedName>
</protein>
<evidence type="ECO:0000256" key="5">
    <source>
        <dbReference type="ARBA" id="ARBA00023065"/>
    </source>
</evidence>
<evidence type="ECO:0000259" key="12">
    <source>
        <dbReference type="SMART" id="SM00062"/>
    </source>
</evidence>
<dbReference type="Pfam" id="PF00060">
    <property type="entry name" value="Lig_chan"/>
    <property type="match status" value="1"/>
</dbReference>
<sequence length="368" mass="40559">MSARRVVGLAVGVLAWAFSMPALAEPRVEDFRVRKLVVGTMRVPPFASRGDDGVWSGLSIELWQKVASQLNLGYEFREFDYDPDAMVQALQTRQIDLVVAAMPVTTDGEARFDFSHAYFAAGVGVAVRSEPTAGILATLRRLFTWQLLVPIGGLVGLLLLVGTSLWLIERRRNPGHFDPRMMQGIGDGIWWAAVTMTTTGYGDKTPITWRGRAIALVWMFTSIFCIATFSATLASSLVVGRLKSSVDGPEDLPRARVGTVAGTAGELWTKAQGLKVQTYPFLIQASKALKRGEVEALVVERAILGHMIQEYQWNDLLILPQTLAVRDYAIAIPSGSPLMEDINRAVLTVTHHPDWKELVHRYVGQSEP</sequence>
<keyword evidence="3 10" id="KW-0812">Transmembrane</keyword>
<dbReference type="EMBL" id="NPKI01000051">
    <property type="protein sequence ID" value="PAP97680.1"/>
    <property type="molecule type" value="Genomic_DNA"/>
</dbReference>
<dbReference type="SUPFAM" id="SSF81324">
    <property type="entry name" value="Voltage-gated potassium channels"/>
    <property type="match status" value="1"/>
</dbReference>
<dbReference type="Proteomes" id="UP000216215">
    <property type="component" value="Unassembled WGS sequence"/>
</dbReference>
<feature type="signal peptide" evidence="11">
    <location>
        <begin position="1"/>
        <end position="24"/>
    </location>
</feature>
<keyword evidence="7" id="KW-0675">Receptor</keyword>
<dbReference type="SUPFAM" id="SSF53850">
    <property type="entry name" value="Periplasmic binding protein-like II"/>
    <property type="match status" value="1"/>
</dbReference>
<dbReference type="Gene3D" id="1.10.287.70">
    <property type="match status" value="1"/>
</dbReference>
<dbReference type="InterPro" id="IPR001320">
    <property type="entry name" value="Iontro_rcpt_C"/>
</dbReference>
<keyword evidence="4 10" id="KW-1133">Transmembrane helix</keyword>
<feature type="domain" description="Ionotropic glutamate receptor C-terminal" evidence="13">
    <location>
        <begin position="35"/>
        <end position="365"/>
    </location>
</feature>
<comment type="caution">
    <text evidence="14">The sequence shown here is derived from an EMBL/GenBank/DDBJ whole genome shotgun (WGS) entry which is preliminary data.</text>
</comment>
<dbReference type="PANTHER" id="PTHR18966">
    <property type="entry name" value="IONOTROPIC GLUTAMATE RECEPTOR"/>
    <property type="match status" value="1"/>
</dbReference>
<evidence type="ECO:0000259" key="13">
    <source>
        <dbReference type="SMART" id="SM00079"/>
    </source>
</evidence>
<organism evidence="14 15">
    <name type="scientific">Mesorhizobium mediterraneum</name>
    <dbReference type="NCBI Taxonomy" id="43617"/>
    <lineage>
        <taxon>Bacteria</taxon>
        <taxon>Pseudomonadati</taxon>
        <taxon>Pseudomonadota</taxon>
        <taxon>Alphaproteobacteria</taxon>
        <taxon>Hyphomicrobiales</taxon>
        <taxon>Phyllobacteriaceae</taxon>
        <taxon>Mesorhizobium</taxon>
    </lineage>
</organism>
<dbReference type="Gene3D" id="3.40.190.10">
    <property type="entry name" value="Periplasmic binding protein-like II"/>
    <property type="match status" value="2"/>
</dbReference>
<evidence type="ECO:0000256" key="4">
    <source>
        <dbReference type="ARBA" id="ARBA00022989"/>
    </source>
</evidence>
<keyword evidence="2" id="KW-0813">Transport</keyword>
<keyword evidence="5" id="KW-0406">Ion transport</keyword>
<evidence type="ECO:0000313" key="15">
    <source>
        <dbReference type="Proteomes" id="UP000216215"/>
    </source>
</evidence>
<evidence type="ECO:0000256" key="11">
    <source>
        <dbReference type="SAM" id="SignalP"/>
    </source>
</evidence>
<proteinExistence type="predicted"/>
<dbReference type="GO" id="GO:0016020">
    <property type="term" value="C:membrane"/>
    <property type="evidence" value="ECO:0007669"/>
    <property type="project" value="UniProtKB-SubCell"/>
</dbReference>
<evidence type="ECO:0000256" key="1">
    <source>
        <dbReference type="ARBA" id="ARBA00004141"/>
    </source>
</evidence>
<accession>A0AB36QZL1</accession>
<feature type="chain" id="PRO_5044342096" description="Amino acid ABC transporter substrate-binding protein" evidence="11">
    <location>
        <begin position="25"/>
        <end position="368"/>
    </location>
</feature>
<dbReference type="AlphaFoldDB" id="A0AB36QZL1"/>